<feature type="chain" id="PRO_5020366514" description="P/Homo B domain-containing protein" evidence="2">
    <location>
        <begin position="24"/>
        <end position="523"/>
    </location>
</feature>
<name>A0A4S3KR57_9GAMM</name>
<reference evidence="3 4" key="1">
    <citation type="submission" date="2017-02" db="EMBL/GenBank/DDBJ databases">
        <title>Whole genome sequencing of Metallibacterium scheffleri DSM 24874 (T).</title>
        <authorList>
            <person name="Kumar S."/>
            <person name="Patil P."/>
            <person name="Patil P.B."/>
        </authorList>
    </citation>
    <scope>NUCLEOTIDE SEQUENCE [LARGE SCALE GENOMIC DNA]</scope>
    <source>
        <strain evidence="3 4">DSM 24874</strain>
    </source>
</reference>
<keyword evidence="2" id="KW-0732">Signal</keyword>
<dbReference type="EMBL" id="MWQO01000013">
    <property type="protein sequence ID" value="THD11416.1"/>
    <property type="molecule type" value="Genomic_DNA"/>
</dbReference>
<proteinExistence type="predicted"/>
<evidence type="ECO:0000313" key="4">
    <source>
        <dbReference type="Proteomes" id="UP000307749"/>
    </source>
</evidence>
<accession>A0A4S3KR57</accession>
<comment type="caution">
    <text evidence="3">The sequence shown here is derived from an EMBL/GenBank/DDBJ whole genome shotgun (WGS) entry which is preliminary data.</text>
</comment>
<evidence type="ECO:0000256" key="2">
    <source>
        <dbReference type="SAM" id="SignalP"/>
    </source>
</evidence>
<feature type="region of interest" description="Disordered" evidence="1">
    <location>
        <begin position="503"/>
        <end position="523"/>
    </location>
</feature>
<evidence type="ECO:0000256" key="1">
    <source>
        <dbReference type="SAM" id="MobiDB-lite"/>
    </source>
</evidence>
<feature type="compositionally biased region" description="Gly residues" evidence="1">
    <location>
        <begin position="508"/>
        <end position="523"/>
    </location>
</feature>
<protein>
    <recommendedName>
        <fullName evidence="5">P/Homo B domain-containing protein</fullName>
    </recommendedName>
</protein>
<organism evidence="3 4">
    <name type="scientific">Metallibacterium scheffleri</name>
    <dbReference type="NCBI Taxonomy" id="993689"/>
    <lineage>
        <taxon>Bacteria</taxon>
        <taxon>Pseudomonadati</taxon>
        <taxon>Pseudomonadota</taxon>
        <taxon>Gammaproteobacteria</taxon>
        <taxon>Lysobacterales</taxon>
        <taxon>Rhodanobacteraceae</taxon>
        <taxon>Metallibacterium</taxon>
    </lineage>
</organism>
<dbReference type="AlphaFoldDB" id="A0A4S3KR57"/>
<evidence type="ECO:0000313" key="3">
    <source>
        <dbReference type="EMBL" id="THD11416.1"/>
    </source>
</evidence>
<sequence length="523" mass="53270">MLKRSTLVAFMLAALALSGATVAATVTSSTPLPEGIANFDIANASTQVGILPMLSVNVLSSDNIVGRTTGFAIRVTLNNGALFNNFVATAGPALAPLGWTVTVVGGYVGTNTAIINFNPPSTSPVPGIVPGDIVDITGANAEINPTTGTFVSNLAALQTSGQTVGATVQFFDPVSTNPILNTITQSLLISGNPVVQVCIPNGNQNERIDVGQDAAHASRTYFSSTGGIGMLDTGQFNAGYINYGAAPGFGYFQFNPTDQFTTTLQGAYTAFNQAGATAMLRDNSSCGPAPSTVVGAFSNGNGTLTFQYTASQMFPINGGSFSTGSLYTNICFAVPSNNTIPLQATPVVPQTVFTRNGISVNVPSCALQPMQYNAPVVRVYTFNPAGNTTQDSFLRVSDTGPAGGQVIITGVDDAGHPGVGPVSFSLAAGQSVQLESSCLTNGSNCPAGVPITGALGTGTGKWRLTVVSYFPNLVVTSLNRNNASGTVSNLTDYDVQGKQAAWSKYGDNGAGSGGGGRGKGGGS</sequence>
<gene>
    <name evidence="3" type="ORF">B1806_03795</name>
</gene>
<evidence type="ECO:0008006" key="5">
    <source>
        <dbReference type="Google" id="ProtNLM"/>
    </source>
</evidence>
<keyword evidence="4" id="KW-1185">Reference proteome</keyword>
<feature type="signal peptide" evidence="2">
    <location>
        <begin position="1"/>
        <end position="23"/>
    </location>
</feature>
<dbReference type="Proteomes" id="UP000307749">
    <property type="component" value="Unassembled WGS sequence"/>
</dbReference>
<dbReference type="STRING" id="993689.GCA_002077135_01426"/>